<dbReference type="InterPro" id="IPR046488">
    <property type="entry name" value="Sfc3/Tfc3_C"/>
</dbReference>
<feature type="region of interest" description="Disordered" evidence="6">
    <location>
        <begin position="760"/>
        <end position="795"/>
    </location>
</feature>
<keyword evidence="10" id="KW-1185">Reference proteome</keyword>
<evidence type="ECO:0000256" key="3">
    <source>
        <dbReference type="ARBA" id="ARBA00023125"/>
    </source>
</evidence>
<evidence type="ECO:0000313" key="9">
    <source>
        <dbReference type="EMBL" id="PRT55495.1"/>
    </source>
</evidence>
<keyword evidence="4" id="KW-0804">Transcription</keyword>
<keyword evidence="2" id="KW-0597">Phosphoprotein</keyword>
<evidence type="ECO:0000256" key="5">
    <source>
        <dbReference type="ARBA" id="ARBA00023242"/>
    </source>
</evidence>
<feature type="region of interest" description="Disordered" evidence="6">
    <location>
        <begin position="271"/>
        <end position="304"/>
    </location>
</feature>
<dbReference type="GO" id="GO:0005634">
    <property type="term" value="C:nucleus"/>
    <property type="evidence" value="ECO:0007669"/>
    <property type="project" value="UniProtKB-SubCell"/>
</dbReference>
<evidence type="ECO:0000256" key="6">
    <source>
        <dbReference type="SAM" id="MobiDB-lite"/>
    </source>
</evidence>
<evidence type="ECO:0000259" key="8">
    <source>
        <dbReference type="Pfam" id="PF20222"/>
    </source>
</evidence>
<evidence type="ECO:0000256" key="2">
    <source>
        <dbReference type="ARBA" id="ARBA00022553"/>
    </source>
</evidence>
<feature type="compositionally biased region" description="Low complexity" evidence="6">
    <location>
        <begin position="562"/>
        <end position="573"/>
    </location>
</feature>
<organism evidence="9 10">
    <name type="scientific">Wickerhamiella sorbophila</name>
    <dbReference type="NCBI Taxonomy" id="45607"/>
    <lineage>
        <taxon>Eukaryota</taxon>
        <taxon>Fungi</taxon>
        <taxon>Dikarya</taxon>
        <taxon>Ascomycota</taxon>
        <taxon>Saccharomycotina</taxon>
        <taxon>Dipodascomycetes</taxon>
        <taxon>Dipodascales</taxon>
        <taxon>Trichomonascaceae</taxon>
        <taxon>Wickerhamiella</taxon>
    </lineage>
</organism>
<dbReference type="GO" id="GO:0003677">
    <property type="term" value="F:DNA binding"/>
    <property type="evidence" value="ECO:0007669"/>
    <property type="project" value="UniProtKB-KW"/>
</dbReference>
<dbReference type="Pfam" id="PF20222">
    <property type="entry name" value="DUF6581"/>
    <property type="match status" value="1"/>
</dbReference>
<dbReference type="InterPro" id="IPR044210">
    <property type="entry name" value="Tfc3-like"/>
</dbReference>
<feature type="region of interest" description="Disordered" evidence="6">
    <location>
        <begin position="486"/>
        <end position="516"/>
    </location>
</feature>
<name>A0A2T0FKJ4_9ASCO</name>
<reference evidence="9 10" key="1">
    <citation type="submission" date="2017-04" db="EMBL/GenBank/DDBJ databases">
        <title>Genome sequencing of [Candida] sorbophila.</title>
        <authorList>
            <person name="Ahn J.O."/>
        </authorList>
    </citation>
    <scope>NUCLEOTIDE SEQUENCE [LARGE SCALE GENOMIC DNA]</scope>
    <source>
        <strain evidence="9 10">DS02</strain>
    </source>
</reference>
<dbReference type="GeneID" id="36516863"/>
<dbReference type="Pfam" id="PF04182">
    <property type="entry name" value="B-block_TFIIIC"/>
    <property type="match status" value="1"/>
</dbReference>
<dbReference type="GO" id="GO:0042791">
    <property type="term" value="P:5S class rRNA transcription by RNA polymerase III"/>
    <property type="evidence" value="ECO:0007669"/>
    <property type="project" value="TreeGrafter"/>
</dbReference>
<dbReference type="STRING" id="45607.A0A2T0FKJ4"/>
<evidence type="ECO:0000256" key="1">
    <source>
        <dbReference type="ARBA" id="ARBA00004123"/>
    </source>
</evidence>
<feature type="compositionally biased region" description="Acidic residues" evidence="6">
    <location>
        <begin position="271"/>
        <end position="297"/>
    </location>
</feature>
<dbReference type="GO" id="GO:0006384">
    <property type="term" value="P:transcription initiation at RNA polymerase III promoter"/>
    <property type="evidence" value="ECO:0007669"/>
    <property type="project" value="InterPro"/>
</dbReference>
<protein>
    <submittedName>
        <fullName evidence="9">Transcription factor tau subunit</fullName>
    </submittedName>
</protein>
<evidence type="ECO:0000256" key="4">
    <source>
        <dbReference type="ARBA" id="ARBA00023163"/>
    </source>
</evidence>
<feature type="domain" description="B-block binding subunit of TFIIIC" evidence="7">
    <location>
        <begin position="110"/>
        <end position="177"/>
    </location>
</feature>
<dbReference type="PANTHER" id="PTHR15180">
    <property type="entry name" value="GENERAL TRANSCRIPTION FACTOR 3C POLYPEPTIDE 1"/>
    <property type="match status" value="1"/>
</dbReference>
<dbReference type="PANTHER" id="PTHR15180:SF1">
    <property type="entry name" value="GENERAL TRANSCRIPTION FACTOR 3C POLYPEPTIDE 1"/>
    <property type="match status" value="1"/>
</dbReference>
<comment type="caution">
    <text evidence="9">The sequence shown here is derived from an EMBL/GenBank/DDBJ whole genome shotgun (WGS) entry which is preliminary data.</text>
</comment>
<evidence type="ECO:0000259" key="7">
    <source>
        <dbReference type="Pfam" id="PF04182"/>
    </source>
</evidence>
<dbReference type="RefSeq" id="XP_024665440.1">
    <property type="nucleotide sequence ID" value="XM_024809672.1"/>
</dbReference>
<feature type="domain" description="Transcription factor tau subunit sfc3/Tfc3 C-terminal" evidence="8">
    <location>
        <begin position="797"/>
        <end position="1175"/>
    </location>
</feature>
<sequence length="1215" mass="135218">MDPGRVVEQVVHDLALRGEKGSTLEEFWELGQSIIGQPLDQVFQSALWRWVTADKRVLVTNRDGMPVSVSDINNPESLKIQDEIVVKTVEEYLWLALTGQQQADSPIGVMAFKLLCAVCRARSAGMSAIELSRETGQDPRSIHGRIALLADQGLVVRYPVVQNKAHTHLIVHKQYAERYRTERTESGGHIDKFQLLKSILEWCKTGPNGMRLRQDLYFQLQFDKLPRGGPLLRNLLAKGEKGNYLVCMNVYESERPDSLYRCVKYLKDLDEEAEGRGDEEDEEEDEEDDEEENEEGPSIETPGYQPDVAKVVVASHAVADSGPIANLIYPIEHQIYDLVQNSGSFGLPAMSLYRNLTGAAYQKPISRLLDGLLATPTAKKKAIPNELSYLDFVRGIDFVARMKFYRYFTQITYAQFENRPANPCWGVFPPMPSSGASSLQMLSSKESTPLVGGAVIIETENSQQLSHFHGDKKLEGSRIILAAATPPAQGKGRGRPRKNAPKPVNEVPKIRKSQDQDKFDISKRNWKGGTPGFPRTRLPAALLSSFHSPSINEPTTDNKTHSVVSESPVSDVVTQTPEPTVPSLSIAATKREADILALMAADGGACIGGLALAKRLEKTESSASTIDRKTIEKSIARLVGSGKIKQIFVTAPMRGIFVTRYIIHDPAIDAGAEIITKLKADLSESIQNPPNATTPSKLPALVEGDISALSCGSTPRRFRVLASEVKTKVNRRKFGPKASDVAAGTANTNEDNAKITKISKPATPKRTRTGRLSSMLTTKKRKHEETREEDDQPVQIDPERLYRSIVVSRSLYPRGANIDWEMIVSDIPGLSASRARKRWPAIRDQYGGTKALSKATEQWERLFLAAYSRSEIELHDPEKEGFSLQPYVDFWIHHSETSLFDDVKALTTRADFEARYGTIRSQPVSNPLEGVFNLPTMVRVEELITNTSFSVPSGRSLNKVTGCVDFTSDEQLVRAVITSGDDLSPERAAGLLGELGEERVSEATEALVSNKVIHYTPRDPTKVLPGRNYTLSERVTNALSTKLDTSFSREAREFVKSLANSYLVPPTVEDSSIAAILELASTDGLHLRRLNHTTGRLISDYRSRMIEKQKLDFEVVVEVSRSLRKPPPLYSVYPVSKKSNEIYFWQYSESAFEAVVSKVLLLLVMRPYITLELIAANLKAVLRLNEVKVLVEWLRNTGRIDEKHGGYIANLYWFS</sequence>
<gene>
    <name evidence="9" type="ORF">B9G98_03115</name>
</gene>
<comment type="subcellular location">
    <subcellularLocation>
        <location evidence="1">Nucleus</location>
    </subcellularLocation>
</comment>
<dbReference type="InterPro" id="IPR007309">
    <property type="entry name" value="TFIIIC_Bblock-bd"/>
</dbReference>
<dbReference type="OrthoDB" id="68020at2759"/>
<keyword evidence="3" id="KW-0238">DNA-binding</keyword>
<evidence type="ECO:0000313" key="10">
    <source>
        <dbReference type="Proteomes" id="UP000238350"/>
    </source>
</evidence>
<feature type="region of interest" description="Disordered" evidence="6">
    <location>
        <begin position="547"/>
        <end position="579"/>
    </location>
</feature>
<dbReference type="AlphaFoldDB" id="A0A2T0FKJ4"/>
<dbReference type="EMBL" id="NDIQ01000021">
    <property type="protein sequence ID" value="PRT55495.1"/>
    <property type="molecule type" value="Genomic_DNA"/>
</dbReference>
<dbReference type="GO" id="GO:0000127">
    <property type="term" value="C:transcription factor TFIIIC complex"/>
    <property type="evidence" value="ECO:0007669"/>
    <property type="project" value="InterPro"/>
</dbReference>
<feature type="compositionally biased region" description="Polar residues" evidence="6">
    <location>
        <begin position="547"/>
        <end position="557"/>
    </location>
</feature>
<keyword evidence="5" id="KW-0539">Nucleus</keyword>
<proteinExistence type="predicted"/>
<dbReference type="Proteomes" id="UP000238350">
    <property type="component" value="Unassembled WGS sequence"/>
</dbReference>
<accession>A0A2T0FKJ4</accession>